<comment type="subunit">
    <text evidence="10">Monomer.</text>
</comment>
<dbReference type="HOGENOM" id="CLU_032616_0_1_7"/>
<comment type="similarity">
    <text evidence="3 10 13">Belongs to the IPP transferase family.</text>
</comment>
<evidence type="ECO:0000256" key="7">
    <source>
        <dbReference type="ARBA" id="ARBA00022840"/>
    </source>
</evidence>
<dbReference type="OrthoDB" id="9776390at2"/>
<keyword evidence="5 10" id="KW-0819">tRNA processing</keyword>
<feature type="binding site" evidence="10">
    <location>
        <begin position="16"/>
        <end position="21"/>
    </location>
    <ligand>
        <name>substrate</name>
    </ligand>
</feature>
<evidence type="ECO:0000256" key="10">
    <source>
        <dbReference type="HAMAP-Rule" id="MF_00185"/>
    </source>
</evidence>
<keyword evidence="15" id="KW-1185">Reference proteome</keyword>
<keyword evidence="4 10" id="KW-0808">Transferase</keyword>
<dbReference type="Pfam" id="PF01715">
    <property type="entry name" value="IPPT"/>
    <property type="match status" value="1"/>
</dbReference>
<dbReference type="Gene3D" id="1.10.20.140">
    <property type="match status" value="1"/>
</dbReference>
<keyword evidence="8 10" id="KW-0460">Magnesium</keyword>
<sequence length="302" mass="34758">MSLKSDINLLVVLGATATGKTRLGVQLAQRVGGEIISADSRQVYRGMDLGTGKDLAEYGDIPYHLIDIADPGEEYHVFAFQRDFFEVFEKIEGRGRMPVMVGGSGLYLDAVLRGYRLIEVPPDPELRAELATRSLQWLRERLLELKPRQHNTTDLTDRDRLVRAIEIAEGERAAAPLPPLPSVTPLVIGIRWPRPELRARITRRLQQRLEEGMVEEVERLHRQGVTWETMEFYGLEYRFIARYLRGELSFGEMQAQLNTAIHKFAKRQETWFRRMERQGIEIHWVDGFNDPFSQALSLLEEA</sequence>
<dbReference type="InterPro" id="IPR039657">
    <property type="entry name" value="Dimethylallyltransferase"/>
</dbReference>
<reference evidence="14 15" key="1">
    <citation type="journal article" date="2015" name="Genome Announc.">
        <title>Genomes of Geoalkalibacter ferrihydriticus Z-0531T and Geoalkalibacter subterraneus Red1T, Two Haloalkaliphilic Metal-Reducing Deltaproteobacteria.</title>
        <authorList>
            <person name="Badalamenti J.P."/>
            <person name="Krajmalnik-Brown R."/>
            <person name="Torres C.I."/>
            <person name="Bond D.R."/>
        </authorList>
    </citation>
    <scope>NUCLEOTIDE SEQUENCE [LARGE SCALE GENOMIC DNA]</scope>
    <source>
        <strain evidence="14 15">Red1</strain>
    </source>
</reference>
<evidence type="ECO:0000313" key="14">
    <source>
        <dbReference type="EMBL" id="AJF05575.1"/>
    </source>
</evidence>
<dbReference type="STRING" id="483547.GSUB_01910"/>
<dbReference type="GO" id="GO:0006400">
    <property type="term" value="P:tRNA modification"/>
    <property type="evidence" value="ECO:0007669"/>
    <property type="project" value="TreeGrafter"/>
</dbReference>
<dbReference type="Proteomes" id="UP000035036">
    <property type="component" value="Chromosome"/>
</dbReference>
<protein>
    <recommendedName>
        <fullName evidence="10">tRNA dimethylallyltransferase</fullName>
        <ecNumber evidence="10">2.5.1.75</ecNumber>
    </recommendedName>
    <alternativeName>
        <fullName evidence="10">Dimethylallyl diphosphate:tRNA dimethylallyltransferase</fullName>
        <shortName evidence="10">DMAPP:tRNA dimethylallyltransferase</shortName>
        <shortName evidence="10">DMATase</shortName>
    </alternativeName>
    <alternativeName>
        <fullName evidence="10">Isopentenyl-diphosphate:tRNA isopentenyltransferase</fullName>
        <shortName evidence="10">IPP transferase</shortName>
        <shortName evidence="10">IPPT</shortName>
        <shortName evidence="10">IPTase</shortName>
    </alternativeName>
</protein>
<evidence type="ECO:0000256" key="3">
    <source>
        <dbReference type="ARBA" id="ARBA00005842"/>
    </source>
</evidence>
<dbReference type="PANTHER" id="PTHR11088:SF60">
    <property type="entry name" value="TRNA DIMETHYLALLYLTRANSFERASE"/>
    <property type="match status" value="1"/>
</dbReference>
<comment type="cofactor">
    <cofactor evidence="1 10">
        <name>Mg(2+)</name>
        <dbReference type="ChEBI" id="CHEBI:18420"/>
    </cofactor>
</comment>
<comment type="catalytic activity">
    <reaction evidence="9 10 11">
        <text>adenosine(37) in tRNA + dimethylallyl diphosphate = N(6)-dimethylallyladenosine(37) in tRNA + diphosphate</text>
        <dbReference type="Rhea" id="RHEA:26482"/>
        <dbReference type="Rhea" id="RHEA-COMP:10162"/>
        <dbReference type="Rhea" id="RHEA-COMP:10375"/>
        <dbReference type="ChEBI" id="CHEBI:33019"/>
        <dbReference type="ChEBI" id="CHEBI:57623"/>
        <dbReference type="ChEBI" id="CHEBI:74411"/>
        <dbReference type="ChEBI" id="CHEBI:74415"/>
        <dbReference type="EC" id="2.5.1.75"/>
    </reaction>
</comment>
<dbReference type="RefSeq" id="WP_040198955.1">
    <property type="nucleotide sequence ID" value="NZ_CP010311.1"/>
</dbReference>
<dbReference type="SUPFAM" id="SSF52540">
    <property type="entry name" value="P-loop containing nucleoside triphosphate hydrolases"/>
    <property type="match status" value="2"/>
</dbReference>
<dbReference type="KEGG" id="gsb:GSUB_01910"/>
<dbReference type="AlphaFoldDB" id="A0A0B5FNK4"/>
<evidence type="ECO:0000313" key="15">
    <source>
        <dbReference type="Proteomes" id="UP000035036"/>
    </source>
</evidence>
<evidence type="ECO:0000256" key="5">
    <source>
        <dbReference type="ARBA" id="ARBA00022694"/>
    </source>
</evidence>
<evidence type="ECO:0000256" key="6">
    <source>
        <dbReference type="ARBA" id="ARBA00022741"/>
    </source>
</evidence>
<dbReference type="Gene3D" id="3.40.50.300">
    <property type="entry name" value="P-loop containing nucleotide triphosphate hydrolases"/>
    <property type="match status" value="1"/>
</dbReference>
<dbReference type="EMBL" id="CP010311">
    <property type="protein sequence ID" value="AJF05575.1"/>
    <property type="molecule type" value="Genomic_DNA"/>
</dbReference>
<comment type="caution">
    <text evidence="10">Lacks conserved residue(s) required for the propagation of feature annotation.</text>
</comment>
<organism evidence="14 15">
    <name type="scientific">Geoalkalibacter subterraneus</name>
    <dbReference type="NCBI Taxonomy" id="483547"/>
    <lineage>
        <taxon>Bacteria</taxon>
        <taxon>Pseudomonadati</taxon>
        <taxon>Thermodesulfobacteriota</taxon>
        <taxon>Desulfuromonadia</taxon>
        <taxon>Desulfuromonadales</taxon>
        <taxon>Geoalkalibacteraceae</taxon>
        <taxon>Geoalkalibacter</taxon>
    </lineage>
</organism>
<evidence type="ECO:0000256" key="11">
    <source>
        <dbReference type="RuleBase" id="RU003783"/>
    </source>
</evidence>
<dbReference type="InterPro" id="IPR027417">
    <property type="entry name" value="P-loop_NTPase"/>
</dbReference>
<feature type="binding site" evidence="10">
    <location>
        <begin position="14"/>
        <end position="21"/>
    </location>
    <ligand>
        <name>ATP</name>
        <dbReference type="ChEBI" id="CHEBI:30616"/>
    </ligand>
</feature>
<dbReference type="InterPro" id="IPR018022">
    <property type="entry name" value="IPT"/>
</dbReference>
<evidence type="ECO:0000256" key="12">
    <source>
        <dbReference type="RuleBase" id="RU003784"/>
    </source>
</evidence>
<feature type="region of interest" description="Interaction with substrate tRNA" evidence="10">
    <location>
        <begin position="39"/>
        <end position="42"/>
    </location>
</feature>
<evidence type="ECO:0000256" key="13">
    <source>
        <dbReference type="RuleBase" id="RU003785"/>
    </source>
</evidence>
<feature type="site" description="Interaction with substrate tRNA" evidence="10">
    <location>
        <position position="127"/>
    </location>
</feature>
<dbReference type="GO" id="GO:0052381">
    <property type="term" value="F:tRNA dimethylallyltransferase activity"/>
    <property type="evidence" value="ECO:0007669"/>
    <property type="project" value="UniProtKB-UniRule"/>
</dbReference>
<dbReference type="HAMAP" id="MF_00185">
    <property type="entry name" value="IPP_trans"/>
    <property type="match status" value="1"/>
</dbReference>
<comment type="function">
    <text evidence="2 10 12">Catalyzes the transfer of a dimethylallyl group onto the adenine at position 37 in tRNAs that read codons beginning with uridine, leading to the formation of N6-(dimethylallyl)adenosine (i(6)A).</text>
</comment>
<keyword evidence="6 10" id="KW-0547">Nucleotide-binding</keyword>
<name>A0A0B5FNK4_9BACT</name>
<evidence type="ECO:0000256" key="8">
    <source>
        <dbReference type="ARBA" id="ARBA00022842"/>
    </source>
</evidence>
<gene>
    <name evidence="10" type="primary">miaA</name>
    <name evidence="14" type="ORF">GSUB_01910</name>
</gene>
<proteinExistence type="inferred from homology"/>
<keyword evidence="7 10" id="KW-0067">ATP-binding</keyword>
<evidence type="ECO:0000256" key="9">
    <source>
        <dbReference type="ARBA" id="ARBA00049563"/>
    </source>
</evidence>
<evidence type="ECO:0000256" key="1">
    <source>
        <dbReference type="ARBA" id="ARBA00001946"/>
    </source>
</evidence>
<accession>A0A0B5FNK4</accession>
<dbReference type="PANTHER" id="PTHR11088">
    <property type="entry name" value="TRNA DIMETHYLALLYLTRANSFERASE"/>
    <property type="match status" value="1"/>
</dbReference>
<evidence type="ECO:0000256" key="2">
    <source>
        <dbReference type="ARBA" id="ARBA00003213"/>
    </source>
</evidence>
<dbReference type="GO" id="GO:0005524">
    <property type="term" value="F:ATP binding"/>
    <property type="evidence" value="ECO:0007669"/>
    <property type="project" value="UniProtKB-UniRule"/>
</dbReference>
<dbReference type="EC" id="2.5.1.75" evidence="10"/>
<dbReference type="NCBIfam" id="TIGR00174">
    <property type="entry name" value="miaA"/>
    <property type="match status" value="1"/>
</dbReference>
<feature type="site" description="Interaction with substrate tRNA" evidence="10">
    <location>
        <position position="104"/>
    </location>
</feature>
<evidence type="ECO:0000256" key="4">
    <source>
        <dbReference type="ARBA" id="ARBA00022679"/>
    </source>
</evidence>